<dbReference type="PROSITE" id="PS50297">
    <property type="entry name" value="ANK_REP_REGION"/>
    <property type="match status" value="6"/>
</dbReference>
<feature type="region of interest" description="Disordered" evidence="5">
    <location>
        <begin position="1"/>
        <end position="185"/>
    </location>
</feature>
<dbReference type="Gene3D" id="1.25.40.20">
    <property type="entry name" value="Ankyrin repeat-containing domain"/>
    <property type="match status" value="4"/>
</dbReference>
<dbReference type="InterPro" id="IPR027417">
    <property type="entry name" value="P-loop_NTPase"/>
</dbReference>
<feature type="compositionally biased region" description="Polar residues" evidence="5">
    <location>
        <begin position="75"/>
        <end position="84"/>
    </location>
</feature>
<proteinExistence type="inferred from homology"/>
<dbReference type="STRING" id="1441469.A0A225AZL6"/>
<dbReference type="OrthoDB" id="2142040at2759"/>
<keyword evidence="2" id="KW-0677">Repeat</keyword>
<evidence type="ECO:0000259" key="6">
    <source>
        <dbReference type="Pfam" id="PF05057"/>
    </source>
</evidence>
<evidence type="ECO:0000256" key="4">
    <source>
        <dbReference type="PROSITE-ProRule" id="PRU00023"/>
    </source>
</evidence>
<dbReference type="Gene3D" id="3.40.50.1820">
    <property type="entry name" value="alpha/beta hydrolase"/>
    <property type="match status" value="1"/>
</dbReference>
<feature type="repeat" description="ANK" evidence="4">
    <location>
        <begin position="928"/>
        <end position="960"/>
    </location>
</feature>
<dbReference type="Proteomes" id="UP000214365">
    <property type="component" value="Unassembled WGS sequence"/>
</dbReference>
<feature type="repeat" description="ANK" evidence="4">
    <location>
        <begin position="1198"/>
        <end position="1230"/>
    </location>
</feature>
<feature type="repeat" description="ANK" evidence="4">
    <location>
        <begin position="1164"/>
        <end position="1188"/>
    </location>
</feature>
<feature type="repeat" description="ANK" evidence="4">
    <location>
        <begin position="1231"/>
        <end position="1264"/>
    </location>
</feature>
<evidence type="ECO:0000313" key="9">
    <source>
        <dbReference type="Proteomes" id="UP000214365"/>
    </source>
</evidence>
<feature type="domain" description="Nephrocystin 3-like N-terminal" evidence="7">
    <location>
        <begin position="507"/>
        <end position="673"/>
    </location>
</feature>
<dbReference type="PANTHER" id="PTHR24198:SF165">
    <property type="entry name" value="ANKYRIN REPEAT-CONTAINING PROTEIN-RELATED"/>
    <property type="match status" value="1"/>
</dbReference>
<dbReference type="EMBL" id="LFMY01000001">
    <property type="protein sequence ID" value="OKL63894.1"/>
    <property type="molecule type" value="Genomic_DNA"/>
</dbReference>
<dbReference type="PANTHER" id="PTHR24198">
    <property type="entry name" value="ANKYRIN REPEAT AND PROTEIN KINASE DOMAIN-CONTAINING PROTEIN"/>
    <property type="match status" value="1"/>
</dbReference>
<feature type="compositionally biased region" description="Basic and acidic residues" evidence="5">
    <location>
        <begin position="90"/>
        <end position="101"/>
    </location>
</feature>
<dbReference type="InterPro" id="IPR036770">
    <property type="entry name" value="Ankyrin_rpt-contain_sf"/>
</dbReference>
<feature type="repeat" description="ANK" evidence="4">
    <location>
        <begin position="894"/>
        <end position="927"/>
    </location>
</feature>
<dbReference type="Pfam" id="PF24883">
    <property type="entry name" value="NPHP3_N"/>
    <property type="match status" value="1"/>
</dbReference>
<feature type="repeat" description="ANK" evidence="4">
    <location>
        <begin position="1026"/>
        <end position="1062"/>
    </location>
</feature>
<dbReference type="InterPro" id="IPR056884">
    <property type="entry name" value="NPHP3-like_N"/>
</dbReference>
<dbReference type="InterPro" id="IPR002110">
    <property type="entry name" value="Ankyrin_rpt"/>
</dbReference>
<gene>
    <name evidence="8" type="ORF">UA08_01110</name>
</gene>
<name>A0A225AZL6_TALAT</name>
<feature type="repeat" description="ANK" evidence="4">
    <location>
        <begin position="1129"/>
        <end position="1163"/>
    </location>
</feature>
<dbReference type="Pfam" id="PF12796">
    <property type="entry name" value="Ank_2"/>
    <property type="match status" value="3"/>
</dbReference>
<dbReference type="SUPFAM" id="SSF52540">
    <property type="entry name" value="P-loop containing nucleoside triphosphate hydrolases"/>
    <property type="match status" value="1"/>
</dbReference>
<dbReference type="GeneID" id="31000865"/>
<feature type="compositionally biased region" description="Polar residues" evidence="5">
    <location>
        <begin position="168"/>
        <end position="181"/>
    </location>
</feature>
<dbReference type="PROSITE" id="PS50088">
    <property type="entry name" value="ANK_REPEAT"/>
    <property type="match status" value="8"/>
</dbReference>
<dbReference type="SUPFAM" id="SSF53474">
    <property type="entry name" value="alpha/beta-Hydrolases"/>
    <property type="match status" value="1"/>
</dbReference>
<feature type="domain" description="DUF676" evidence="6">
    <location>
        <begin position="293"/>
        <end position="350"/>
    </location>
</feature>
<evidence type="ECO:0000259" key="7">
    <source>
        <dbReference type="Pfam" id="PF24883"/>
    </source>
</evidence>
<dbReference type="InterPro" id="IPR029058">
    <property type="entry name" value="AB_hydrolase_fold"/>
</dbReference>
<dbReference type="Pfam" id="PF05057">
    <property type="entry name" value="DUF676"/>
    <property type="match status" value="1"/>
</dbReference>
<organism evidence="8 9">
    <name type="scientific">Talaromyces atroroseus</name>
    <dbReference type="NCBI Taxonomy" id="1441469"/>
    <lineage>
        <taxon>Eukaryota</taxon>
        <taxon>Fungi</taxon>
        <taxon>Dikarya</taxon>
        <taxon>Ascomycota</taxon>
        <taxon>Pezizomycotina</taxon>
        <taxon>Eurotiomycetes</taxon>
        <taxon>Eurotiomycetidae</taxon>
        <taxon>Eurotiales</taxon>
        <taxon>Trichocomaceae</taxon>
        <taxon>Talaromyces</taxon>
        <taxon>Talaromyces sect. Trachyspermi</taxon>
    </lineage>
</organism>
<evidence type="ECO:0000313" key="8">
    <source>
        <dbReference type="EMBL" id="OKL63894.1"/>
    </source>
</evidence>
<protein>
    <submittedName>
        <fullName evidence="8">Uncharacterized protein</fullName>
    </submittedName>
</protein>
<keyword evidence="9" id="KW-1185">Reference proteome</keyword>
<evidence type="ECO:0000256" key="1">
    <source>
        <dbReference type="ARBA" id="ARBA00007920"/>
    </source>
</evidence>
<dbReference type="SUPFAM" id="SSF48403">
    <property type="entry name" value="Ankyrin repeat"/>
    <property type="match status" value="2"/>
</dbReference>
<reference evidence="8 9" key="1">
    <citation type="submission" date="2015-06" db="EMBL/GenBank/DDBJ databases">
        <title>Talaromyces atroroseus IBT 11181 draft genome.</title>
        <authorList>
            <person name="Rasmussen K.B."/>
            <person name="Rasmussen S."/>
            <person name="Petersen B."/>
            <person name="Sicheritz-Ponten T."/>
            <person name="Mortensen U.H."/>
            <person name="Thrane U."/>
        </authorList>
    </citation>
    <scope>NUCLEOTIDE SEQUENCE [LARGE SCALE GENOMIC DNA]</scope>
    <source>
        <strain evidence="8 9">IBT 11181</strain>
    </source>
</reference>
<sequence length="1559" mass="173971">MTGESPDPSTAKDQEELASSNDSQKTHYISNSTSDTEEVSVGSSNIDYAPDGTIHISPEGNTTSIPPPHEYGNTEPESGNNLRLFNNVEEGSHTAELEEAPRVTPGSEAAAASDVRHQEEDPGLEMGRPTISLNDDKHHDTSALDDISEYTAGRTSKTVPASFKENAIGSSDEASGQSPSGESFPEGIRIYHLHEGPEERTVVDVVAVHGLGGHVEHTWKHPENDMWLRDPKPGGPEWGRNARIMAFGYQTQGSRIFTIAENLLSDLSDNRMRERVEYSSLRDPPSSRANLYKQEKRRSIVFIGHCLGGIIIKAALAHAHNHRSQFKNIIESTRAIVFFATPHHGSSRENWLHYIDSLEGVINIERRILDELCTWSQELVTRTAGFSNIASRLDITTFYATGVIYGRNRILNFLRKVVHEGSARLGLLEERVASLNASHQDICRFRLTDDNYRRVSKRLHNIIRSVKANSLKTSLGYSQLREDCINSLETYKSRDVYHNHEALAATTWKWIQSQGNFKLWHQQPSGIFLLSGELGYNKSILTERIAPRLLNGNMQAIVFDAWTPDQQQNEAKIIQTLLRSALKRRESFIEDLEIIERYQELSNGANERVEWPCNVLRELLNSLLFYECREPTYVIIDARHEAAERYVSGIVELLRKATSQTNRFNFKVLVTFRHDNLRLLFPSETKHVSLDCVEGLGRTIFQWILFAKEPLRLDELRVGVNLGRRESNSPILRDFEIKAREACHELIYCDGDFVYVVDPPSTRDYLIEKIISASNQGGPMAVQKSSHSAIARRCLEYLTSQPPYDDRGSTEPFGKYAMQYWSTHTNEAPDGLGDLVRKLAIHENASYYCCESRKARGIPNSKDLRVLHIASELGHEIVVDELKTSKDLNSRDDCGRTPLLLAIMNGHKAVVEVLLKQPGIDVNKEDDETFTALSLAAKNGQDTICRLLLDKRADANKKTNGLKPVYIAALHGHENVVSILIGATENGPDNGIDPTFLHLAAREGSKKAVVIFLKESPKDIETADSEGRTPLYLAMQENRPQVASLLATELHKRGTEINDMRTKKGQTLLSLALEKGSPRATDLLLAFGADANGRDSSGDFPLHVAVKGVFDDVKLVLDYGGSVNQTNRSGKTPLHVAAGCQNSAVEIIEFLIERNADVTARDANGDTPLHAAAGTGGIQVVQVLLNHGGYAVNARNRSGQTPLHKAASGKYAQVVRTLIMYGANLELQDYQGRTPLHAATVEKESNETIKILLRAGANKEARDYQDQTAKHIAEKGDSAQVVLELRAGIPPIPENDEEWHMQACISLQNPPFFPKWNEEALSRCEVAAQRVKVVMQEYNVNSCYIPALFKLTRYNIVILCDNSRSIETYGRQNLLETTLLRIAEITADLTGTGASVRFLNGRSEWNDLNVQDIKKKVNEGGIMYFSNTRLGSRLDKLVIKPMHLNPKCQKPIMTIIITDGKPHGEPESTLQRKILEYKRHTKADRKSIFLFSQVGSDAAGTAFLKEVERDNGIKDMVFCSQEKLDELLERAKGAESDVDKRYASLLIELFSAAVANRIG</sequence>
<dbReference type="InterPro" id="IPR007751">
    <property type="entry name" value="DUF676_lipase-like"/>
</dbReference>
<dbReference type="Pfam" id="PF00023">
    <property type="entry name" value="Ank"/>
    <property type="match status" value="2"/>
</dbReference>
<evidence type="ECO:0000256" key="2">
    <source>
        <dbReference type="ARBA" id="ARBA00022737"/>
    </source>
</evidence>
<feature type="compositionally biased region" description="Polar residues" evidence="5">
    <location>
        <begin position="17"/>
        <end position="34"/>
    </location>
</feature>
<dbReference type="RefSeq" id="XP_020124015.1">
    <property type="nucleotide sequence ID" value="XM_020259862.1"/>
</dbReference>
<keyword evidence="3 4" id="KW-0040">ANK repeat</keyword>
<evidence type="ECO:0000256" key="5">
    <source>
        <dbReference type="SAM" id="MobiDB-lite"/>
    </source>
</evidence>
<evidence type="ECO:0000256" key="3">
    <source>
        <dbReference type="ARBA" id="ARBA00023043"/>
    </source>
</evidence>
<comment type="similarity">
    <text evidence="1">Belongs to the putative lipase ROG1 family.</text>
</comment>
<feature type="repeat" description="ANK" evidence="4">
    <location>
        <begin position="1064"/>
        <end position="1096"/>
    </location>
</feature>
<accession>A0A225AZL6</accession>
<dbReference type="SMART" id="SM00248">
    <property type="entry name" value="ANK"/>
    <property type="match status" value="12"/>
</dbReference>
<comment type="caution">
    <text evidence="8">The sequence shown here is derived from an EMBL/GenBank/DDBJ whole genome shotgun (WGS) entry which is preliminary data.</text>
</comment>